<accession>A0A0D3HPP0</accession>
<evidence type="ECO:0000313" key="3">
    <source>
        <dbReference type="Proteomes" id="UP000026960"/>
    </source>
</evidence>
<dbReference type="AlphaFoldDB" id="A0A0D3HPP0"/>
<dbReference type="PaxDb" id="65489-OBART11G22000.1"/>
<keyword evidence="3" id="KW-1185">Reference proteome</keyword>
<proteinExistence type="predicted"/>
<name>A0A0D3HPP0_9ORYZ</name>
<dbReference type="EnsemblPlants" id="OBART11G22000.1">
    <property type="protein sequence ID" value="OBART11G22000.1"/>
    <property type="gene ID" value="OBART11G22000"/>
</dbReference>
<evidence type="ECO:0000313" key="2">
    <source>
        <dbReference type="EnsemblPlants" id="OBART11G22000.1"/>
    </source>
</evidence>
<sequence length="120" mass="11688">MSTAAAGRKKKGGTREASDAVAAAPARTLGRGVGSATAALPFSRGGRGVTLAPPPRSLGRGGGPAVAAIPPGGFPSYSASMDGFPFPPPLDGSYGGGFRSSSAWLDVSGGDESSPGSKLR</sequence>
<organism evidence="2">
    <name type="scientific">Oryza barthii</name>
    <dbReference type="NCBI Taxonomy" id="65489"/>
    <lineage>
        <taxon>Eukaryota</taxon>
        <taxon>Viridiplantae</taxon>
        <taxon>Streptophyta</taxon>
        <taxon>Embryophyta</taxon>
        <taxon>Tracheophyta</taxon>
        <taxon>Spermatophyta</taxon>
        <taxon>Magnoliopsida</taxon>
        <taxon>Liliopsida</taxon>
        <taxon>Poales</taxon>
        <taxon>Poaceae</taxon>
        <taxon>BOP clade</taxon>
        <taxon>Oryzoideae</taxon>
        <taxon>Oryzeae</taxon>
        <taxon>Oryzinae</taxon>
        <taxon>Oryza</taxon>
    </lineage>
</organism>
<feature type="region of interest" description="Disordered" evidence="1">
    <location>
        <begin position="1"/>
        <end position="120"/>
    </location>
</feature>
<evidence type="ECO:0000256" key="1">
    <source>
        <dbReference type="SAM" id="MobiDB-lite"/>
    </source>
</evidence>
<reference evidence="2" key="1">
    <citation type="journal article" date="2009" name="Rice">
        <title>De Novo Next Generation Sequencing of Plant Genomes.</title>
        <authorList>
            <person name="Rounsley S."/>
            <person name="Marri P.R."/>
            <person name="Yu Y."/>
            <person name="He R."/>
            <person name="Sisneros N."/>
            <person name="Goicoechea J.L."/>
            <person name="Lee S.J."/>
            <person name="Angelova A."/>
            <person name="Kudrna D."/>
            <person name="Luo M."/>
            <person name="Affourtit J."/>
            <person name="Desany B."/>
            <person name="Knight J."/>
            <person name="Niazi F."/>
            <person name="Egholm M."/>
            <person name="Wing R.A."/>
        </authorList>
    </citation>
    <scope>NUCLEOTIDE SEQUENCE [LARGE SCALE GENOMIC DNA]</scope>
    <source>
        <strain evidence="2">cv. IRGC 105608</strain>
    </source>
</reference>
<dbReference type="Gramene" id="OBART11G22000.1">
    <property type="protein sequence ID" value="OBART11G22000.1"/>
    <property type="gene ID" value="OBART11G22000"/>
</dbReference>
<dbReference type="HOGENOM" id="CLU_131760_0_0_1"/>
<reference evidence="2" key="2">
    <citation type="submission" date="2015-03" db="UniProtKB">
        <authorList>
            <consortium name="EnsemblPlants"/>
        </authorList>
    </citation>
    <scope>IDENTIFICATION</scope>
</reference>
<protein>
    <submittedName>
        <fullName evidence="2">Uncharacterized protein</fullName>
    </submittedName>
</protein>
<dbReference type="Proteomes" id="UP000026960">
    <property type="component" value="Chromosome 11"/>
</dbReference>